<keyword evidence="2 6" id="KW-0698">rRNA processing</keyword>
<dbReference type="STRING" id="1318617.MGM1_4290"/>
<dbReference type="SUPFAM" id="SSF53335">
    <property type="entry name" value="S-adenosyl-L-methionine-dependent methyltransferases"/>
    <property type="match status" value="1"/>
</dbReference>
<evidence type="ECO:0000256" key="2">
    <source>
        <dbReference type="ARBA" id="ARBA00022552"/>
    </source>
</evidence>
<dbReference type="GO" id="GO:0070043">
    <property type="term" value="F:rRNA (guanine-N7-)-methyltransferase activity"/>
    <property type="evidence" value="ECO:0007669"/>
    <property type="project" value="UniProtKB-UniRule"/>
</dbReference>
<dbReference type="CDD" id="cd02440">
    <property type="entry name" value="AdoMet_MTases"/>
    <property type="match status" value="1"/>
</dbReference>
<dbReference type="EC" id="2.1.1.-" evidence="6"/>
<dbReference type="Pfam" id="PF02527">
    <property type="entry name" value="GidB"/>
    <property type="match status" value="1"/>
</dbReference>
<dbReference type="InterPro" id="IPR029063">
    <property type="entry name" value="SAM-dependent_MTases_sf"/>
</dbReference>
<name>A0A097ST77_9BACT</name>
<comment type="similarity">
    <text evidence="6">Belongs to the methyltransferase superfamily. RNA methyltransferase RsmG family.</text>
</comment>
<feature type="binding site" evidence="6">
    <location>
        <position position="144"/>
    </location>
    <ligand>
        <name>S-adenosyl-L-methionine</name>
        <dbReference type="ChEBI" id="CHEBI:59789"/>
    </ligand>
</feature>
<evidence type="ECO:0000256" key="6">
    <source>
        <dbReference type="HAMAP-Rule" id="MF_00074"/>
    </source>
</evidence>
<keyword evidence="3 6" id="KW-0489">Methyltransferase</keyword>
<dbReference type="InterPro" id="IPR003682">
    <property type="entry name" value="rRNA_ssu_MeTfrase_G"/>
</dbReference>
<accession>A0A097ST77</accession>
<dbReference type="HOGENOM" id="CLU_065341_0_1_14"/>
<evidence type="ECO:0000256" key="3">
    <source>
        <dbReference type="ARBA" id="ARBA00022603"/>
    </source>
</evidence>
<protein>
    <recommendedName>
        <fullName evidence="6">Ribosomal RNA small subunit methyltransferase G</fullName>
        <ecNumber evidence="6">2.1.1.-</ecNumber>
    </recommendedName>
    <alternativeName>
        <fullName evidence="6">16S rRNA 7-methylguanosine methyltransferase</fullName>
        <shortName evidence="6">16S rRNA m7G methyltransferase</shortName>
    </alternativeName>
</protein>
<reference evidence="7 8" key="1">
    <citation type="journal article" date="2014" name="PLoS ONE">
        <title>An emerging Mycoplasma associated with trichomoniasis, vaginal infection and disease.</title>
        <authorList>
            <consortium name="Vaginal Microbiome Consortium"/>
            <person name="Fettweis J.M."/>
            <person name="Serrano M.G."/>
            <person name="Huang B."/>
            <person name="Brooks J.P."/>
            <person name="Glascock A.L."/>
            <person name="Sheth N.U."/>
            <person name="Strauss J.F.III."/>
            <person name="Jefferson K.K."/>
            <person name="Buck G.A."/>
        </authorList>
    </citation>
    <scope>NUCLEOTIDE SEQUENCE [LARGE SCALE GENOMIC DNA]</scope>
    <source>
        <strain evidence="7 8">VCU_M1</strain>
    </source>
</reference>
<keyword evidence="5 6" id="KW-0949">S-adenosyl-L-methionine</keyword>
<dbReference type="EMBL" id="CP007711">
    <property type="protein sequence ID" value="AIV03795.1"/>
    <property type="molecule type" value="Genomic_DNA"/>
</dbReference>
<gene>
    <name evidence="7" type="primary">gidB</name>
    <name evidence="6" type="synonym">rsmG</name>
    <name evidence="7" type="ORF">MGM1_4290</name>
</gene>
<comment type="caution">
    <text evidence="6">Lacks conserved residue(s) required for the propagation of feature annotation.</text>
</comment>
<dbReference type="KEGG" id="mgj:MGM1_4290"/>
<keyword evidence="1 6" id="KW-0963">Cytoplasm</keyword>
<evidence type="ECO:0000313" key="8">
    <source>
        <dbReference type="Proteomes" id="UP000030066"/>
    </source>
</evidence>
<keyword evidence="8" id="KW-1185">Reference proteome</keyword>
<dbReference type="PANTHER" id="PTHR31760">
    <property type="entry name" value="S-ADENOSYL-L-METHIONINE-DEPENDENT METHYLTRANSFERASES SUPERFAMILY PROTEIN"/>
    <property type="match status" value="1"/>
</dbReference>
<dbReference type="Gene3D" id="3.40.50.150">
    <property type="entry name" value="Vaccinia Virus protein VP39"/>
    <property type="match status" value="1"/>
</dbReference>
<proteinExistence type="inferred from homology"/>
<evidence type="ECO:0000256" key="4">
    <source>
        <dbReference type="ARBA" id="ARBA00022679"/>
    </source>
</evidence>
<dbReference type="Proteomes" id="UP000030066">
    <property type="component" value="Chromosome"/>
</dbReference>
<dbReference type="GO" id="GO:0005829">
    <property type="term" value="C:cytosol"/>
    <property type="evidence" value="ECO:0007669"/>
    <property type="project" value="TreeGrafter"/>
</dbReference>
<dbReference type="eggNOG" id="COG0357">
    <property type="taxonomic scope" value="Bacteria"/>
</dbReference>
<sequence length="228" mass="26224">MNQKEFVLAVKKIYPCVSETFFKQIEVYKSFLQAQNKLFNLTNLASEELIYEEYFLASIIPYQNINFSNGLNVLDIGSGSGIPGILLKLLYPSINLTILEVNTKKVNFMKKLAEKLNINVSFLFQRAEDIKNHQREQFDLVTSRAVAELRILLEISAPYAKVNGLILEPKSIKYKEEITNAKKIINDLVLSPLPIQKFIGSKSNYLLSYKKLKVTPNKFPRTWKEIIK</sequence>
<evidence type="ECO:0000256" key="1">
    <source>
        <dbReference type="ARBA" id="ARBA00022490"/>
    </source>
</evidence>
<evidence type="ECO:0000256" key="5">
    <source>
        <dbReference type="ARBA" id="ARBA00022691"/>
    </source>
</evidence>
<dbReference type="AlphaFoldDB" id="A0A097ST77"/>
<dbReference type="HAMAP" id="MF_00074">
    <property type="entry name" value="16SrRNA_methyltr_G"/>
    <property type="match status" value="1"/>
</dbReference>
<dbReference type="NCBIfam" id="TIGR00138">
    <property type="entry name" value="rsmG_gidB"/>
    <property type="match status" value="1"/>
</dbReference>
<comment type="subcellular location">
    <subcellularLocation>
        <location evidence="6">Cytoplasm</location>
    </subcellularLocation>
</comment>
<feature type="binding site" evidence="6">
    <location>
        <begin position="127"/>
        <end position="128"/>
    </location>
    <ligand>
        <name>S-adenosyl-L-methionine</name>
        <dbReference type="ChEBI" id="CHEBI:59789"/>
    </ligand>
</feature>
<evidence type="ECO:0000313" key="7">
    <source>
        <dbReference type="EMBL" id="AIV03795.1"/>
    </source>
</evidence>
<organism evidence="7 8">
    <name type="scientific">Candidatus Malacoplasma girerdii</name>
    <dbReference type="NCBI Taxonomy" id="1318617"/>
    <lineage>
        <taxon>Bacteria</taxon>
        <taxon>Bacillati</taxon>
        <taxon>Mycoplasmatota</taxon>
        <taxon>Mycoplasmoidales</taxon>
        <taxon>Mycoplasmoidaceae</taxon>
        <taxon>Malacoplasma</taxon>
    </lineage>
</organism>
<keyword evidence="4 6" id="KW-0808">Transferase</keyword>
<comment type="function">
    <text evidence="6">Specifically methylates the N7 position of a guanine in 16S rRNA.</text>
</comment>
<dbReference type="PANTHER" id="PTHR31760:SF0">
    <property type="entry name" value="S-ADENOSYL-L-METHIONINE-DEPENDENT METHYLTRANSFERASES SUPERFAMILY PROTEIN"/>
    <property type="match status" value="1"/>
</dbReference>
<feature type="binding site" evidence="6">
    <location>
        <position position="77"/>
    </location>
    <ligand>
        <name>S-adenosyl-L-methionine</name>
        <dbReference type="ChEBI" id="CHEBI:59789"/>
    </ligand>
</feature>